<proteinExistence type="predicted"/>
<protein>
    <recommendedName>
        <fullName evidence="4">Ricin B lectin domain-containing protein</fullName>
    </recommendedName>
</protein>
<keyword evidence="3" id="KW-1185">Reference proteome</keyword>
<dbReference type="Pfam" id="PF03995">
    <property type="entry name" value="Inhibitor_I36"/>
    <property type="match status" value="1"/>
</dbReference>
<gene>
    <name evidence="2" type="ORF">GCM10023086_74500</name>
</gene>
<accession>A0ABP8HHQ4</accession>
<dbReference type="Proteomes" id="UP001501115">
    <property type="component" value="Unassembled WGS sequence"/>
</dbReference>
<dbReference type="RefSeq" id="WP_345666183.1">
    <property type="nucleotide sequence ID" value="NZ_BAABET010000017.1"/>
</dbReference>
<evidence type="ECO:0000313" key="2">
    <source>
        <dbReference type="EMBL" id="GAA4339490.1"/>
    </source>
</evidence>
<comment type="caution">
    <text evidence="2">The sequence shown here is derived from an EMBL/GenBank/DDBJ whole genome shotgun (WGS) entry which is preliminary data.</text>
</comment>
<name>A0ABP8HHQ4_9ACTN</name>
<evidence type="ECO:0000313" key="3">
    <source>
        <dbReference type="Proteomes" id="UP001501115"/>
    </source>
</evidence>
<dbReference type="EMBL" id="BAABET010000017">
    <property type="protein sequence ID" value="GAA4339490.1"/>
    <property type="molecule type" value="Genomic_DNA"/>
</dbReference>
<evidence type="ECO:0008006" key="4">
    <source>
        <dbReference type="Google" id="ProtNLM"/>
    </source>
</evidence>
<reference evidence="3" key="1">
    <citation type="journal article" date="2019" name="Int. J. Syst. Evol. Microbiol.">
        <title>The Global Catalogue of Microorganisms (GCM) 10K type strain sequencing project: providing services to taxonomists for standard genome sequencing and annotation.</title>
        <authorList>
            <consortium name="The Broad Institute Genomics Platform"/>
            <consortium name="The Broad Institute Genome Sequencing Center for Infectious Disease"/>
            <person name="Wu L."/>
            <person name="Ma J."/>
        </authorList>
    </citation>
    <scope>NUCLEOTIDE SEQUENCE [LARGE SCALE GENOMIC DNA]</scope>
    <source>
        <strain evidence="3">JCM 31290</strain>
    </source>
</reference>
<feature type="region of interest" description="Disordered" evidence="1">
    <location>
        <begin position="178"/>
        <end position="199"/>
    </location>
</feature>
<sequence length="199" mass="21198">MPSDRRPEGYVCFWTGPNYTGVMSVYSNPVNHNSCDAIKPAARTVFNNDDQSWDFYPDTNCRVYASTLAPGESNEYKQVNTWMQHVPGGLQRAAGGPQRAARPRGVGRPITTRSRLVVRNAPSPAGRLSHLEGDRAVGELVTRTAEIAYSTLSSTVKIMQRTGASSCRSAASAPAACPSGEANAACSSSIESHSSSATS</sequence>
<organism evidence="2 3">
    <name type="scientific">Streptomyces venetus</name>
    <dbReference type="NCBI Taxonomy" id="1701086"/>
    <lineage>
        <taxon>Bacteria</taxon>
        <taxon>Bacillati</taxon>
        <taxon>Actinomycetota</taxon>
        <taxon>Actinomycetes</taxon>
        <taxon>Kitasatosporales</taxon>
        <taxon>Streptomycetaceae</taxon>
        <taxon>Streptomyces</taxon>
    </lineage>
</organism>
<evidence type="ECO:0000256" key="1">
    <source>
        <dbReference type="SAM" id="MobiDB-lite"/>
    </source>
</evidence>